<proteinExistence type="predicted"/>
<accession>A0AAD8K932</accession>
<dbReference type="Proteomes" id="UP001229421">
    <property type="component" value="Unassembled WGS sequence"/>
</dbReference>
<gene>
    <name evidence="1" type="ORF">QVD17_27755</name>
</gene>
<protein>
    <submittedName>
        <fullName evidence="1">Uncharacterized protein</fullName>
    </submittedName>
</protein>
<evidence type="ECO:0000313" key="2">
    <source>
        <dbReference type="Proteomes" id="UP001229421"/>
    </source>
</evidence>
<reference evidence="1" key="1">
    <citation type="journal article" date="2023" name="bioRxiv">
        <title>Improved chromosome-level genome assembly for marigold (Tagetes erecta).</title>
        <authorList>
            <person name="Jiang F."/>
            <person name="Yuan L."/>
            <person name="Wang S."/>
            <person name="Wang H."/>
            <person name="Xu D."/>
            <person name="Wang A."/>
            <person name="Fan W."/>
        </authorList>
    </citation>
    <scope>NUCLEOTIDE SEQUENCE</scope>
    <source>
        <strain evidence="1">WSJ</strain>
        <tissue evidence="1">Leaf</tissue>
    </source>
</reference>
<organism evidence="1 2">
    <name type="scientific">Tagetes erecta</name>
    <name type="common">African marigold</name>
    <dbReference type="NCBI Taxonomy" id="13708"/>
    <lineage>
        <taxon>Eukaryota</taxon>
        <taxon>Viridiplantae</taxon>
        <taxon>Streptophyta</taxon>
        <taxon>Embryophyta</taxon>
        <taxon>Tracheophyta</taxon>
        <taxon>Spermatophyta</taxon>
        <taxon>Magnoliopsida</taxon>
        <taxon>eudicotyledons</taxon>
        <taxon>Gunneridae</taxon>
        <taxon>Pentapetalae</taxon>
        <taxon>asterids</taxon>
        <taxon>campanulids</taxon>
        <taxon>Asterales</taxon>
        <taxon>Asteraceae</taxon>
        <taxon>Asteroideae</taxon>
        <taxon>Heliantheae alliance</taxon>
        <taxon>Tageteae</taxon>
        <taxon>Tagetes</taxon>
    </lineage>
</organism>
<dbReference type="AlphaFoldDB" id="A0AAD8K932"/>
<dbReference type="EMBL" id="JAUHHV010000007">
    <property type="protein sequence ID" value="KAK1418610.1"/>
    <property type="molecule type" value="Genomic_DNA"/>
</dbReference>
<keyword evidence="2" id="KW-1185">Reference proteome</keyword>
<name>A0AAD8K932_TARER</name>
<sequence>MQCVILRDKYVGNRHRPPSIHHHPPPLSTILTTTAHGPLPRALHSPSIITSVGPTLLCGIFLMKKEALLKTTRSIITNPKRSNKINTKLIKEASL</sequence>
<evidence type="ECO:0000313" key="1">
    <source>
        <dbReference type="EMBL" id="KAK1418610.1"/>
    </source>
</evidence>
<comment type="caution">
    <text evidence="1">The sequence shown here is derived from an EMBL/GenBank/DDBJ whole genome shotgun (WGS) entry which is preliminary data.</text>
</comment>